<reference evidence="1 2" key="1">
    <citation type="submission" date="2019-01" db="EMBL/GenBank/DDBJ databases">
        <title>Complete genome sequence of Bifidobacterium gallinarum CACC 514.</title>
        <authorList>
            <person name="Jung M."/>
        </authorList>
    </citation>
    <scope>NUCLEOTIDE SEQUENCE [LARGE SCALE GENOMIC DNA]</scope>
    <source>
        <strain evidence="1 2">CACC 514</strain>
    </source>
</reference>
<accession>A0A4P6DVQ6</accession>
<protein>
    <recommendedName>
        <fullName evidence="3">XRE family transcriptional regulator</fullName>
    </recommendedName>
</protein>
<proteinExistence type="predicted"/>
<dbReference type="KEGG" id="bgx:ESN35_04745"/>
<name>A0A4P6DVQ6_9BIFI</name>
<evidence type="ECO:0000313" key="1">
    <source>
        <dbReference type="EMBL" id="QAY32800.1"/>
    </source>
</evidence>
<organism evidence="1 2">
    <name type="scientific">Bifidobacterium pullorum subsp. gallinarum</name>
    <dbReference type="NCBI Taxonomy" id="78344"/>
    <lineage>
        <taxon>Bacteria</taxon>
        <taxon>Bacillati</taxon>
        <taxon>Actinomycetota</taxon>
        <taxon>Actinomycetes</taxon>
        <taxon>Bifidobacteriales</taxon>
        <taxon>Bifidobacteriaceae</taxon>
        <taxon>Bifidobacterium</taxon>
    </lineage>
</organism>
<gene>
    <name evidence="1" type="ORF">ESN35_04745</name>
</gene>
<dbReference type="Proteomes" id="UP000293589">
    <property type="component" value="Chromosome"/>
</dbReference>
<sequence>MTAQTLFRPEFLERTKRMSGLKTDAAFAGAIGVSESVLNKARKTNVCTPAMLVGLWRAFGFQPGEICYIADDGKEEAAAATTAQTK</sequence>
<dbReference type="EMBL" id="CP035464">
    <property type="protein sequence ID" value="QAY32800.1"/>
    <property type="molecule type" value="Genomic_DNA"/>
</dbReference>
<dbReference type="AlphaFoldDB" id="A0A4P6DVQ6"/>
<evidence type="ECO:0008006" key="3">
    <source>
        <dbReference type="Google" id="ProtNLM"/>
    </source>
</evidence>
<evidence type="ECO:0000313" key="2">
    <source>
        <dbReference type="Proteomes" id="UP000293589"/>
    </source>
</evidence>
<dbReference type="RefSeq" id="WP_129237250.1">
    <property type="nucleotide sequence ID" value="NZ_CP035464.1"/>
</dbReference>